<dbReference type="EC" id="4.1.99.17" evidence="10"/>
<comment type="pathway">
    <text evidence="10">Cofactor biosynthesis; thiamine diphosphate biosynthesis.</text>
</comment>
<feature type="binding site" evidence="10">
    <location>
        <position position="521"/>
    </location>
    <ligand>
        <name>Zn(2+)</name>
        <dbReference type="ChEBI" id="CHEBI:29105"/>
    </ligand>
</feature>
<feature type="binding site" evidence="10">
    <location>
        <position position="288"/>
    </location>
    <ligand>
        <name>substrate</name>
    </ligand>
</feature>
<name>A0ABS5GL66_9GAMM</name>
<evidence type="ECO:0000256" key="2">
    <source>
        <dbReference type="ARBA" id="ARBA00022485"/>
    </source>
</evidence>
<dbReference type="Pfam" id="PF13667">
    <property type="entry name" value="ThiC-associated"/>
    <property type="match status" value="1"/>
</dbReference>
<reference evidence="13 14" key="1">
    <citation type="submission" date="2021-04" db="EMBL/GenBank/DDBJ databases">
        <title>Draft Genome of Aeromonas popoffii ID682, isolated from a natural water source in Idaho.</title>
        <authorList>
            <person name="Testerman T."/>
            <person name="Graf J."/>
        </authorList>
    </citation>
    <scope>NUCLEOTIDE SEQUENCE [LARGE SCALE GENOMIC DNA]</scope>
    <source>
        <strain evidence="13 14">ID682</strain>
    </source>
</reference>
<evidence type="ECO:0000256" key="5">
    <source>
        <dbReference type="ARBA" id="ARBA00022833"/>
    </source>
</evidence>
<keyword evidence="8 10" id="KW-0411">Iron-sulfur</keyword>
<comment type="catalytic activity">
    <reaction evidence="10">
        <text>5-amino-1-(5-phospho-beta-D-ribosyl)imidazole + S-adenosyl-L-methionine = 4-amino-2-methyl-5-(phosphooxymethyl)pyrimidine + CO + 5'-deoxyadenosine + formate + L-methionine + 3 H(+)</text>
        <dbReference type="Rhea" id="RHEA:24840"/>
        <dbReference type="ChEBI" id="CHEBI:15378"/>
        <dbReference type="ChEBI" id="CHEBI:15740"/>
        <dbReference type="ChEBI" id="CHEBI:17245"/>
        <dbReference type="ChEBI" id="CHEBI:17319"/>
        <dbReference type="ChEBI" id="CHEBI:57844"/>
        <dbReference type="ChEBI" id="CHEBI:58354"/>
        <dbReference type="ChEBI" id="CHEBI:59789"/>
        <dbReference type="ChEBI" id="CHEBI:137981"/>
        <dbReference type="EC" id="4.1.99.17"/>
    </reaction>
</comment>
<keyword evidence="2 10" id="KW-0004">4Fe-4S</keyword>
<dbReference type="InterPro" id="IPR025747">
    <property type="entry name" value="ThiC-associated_dom"/>
</dbReference>
<evidence type="ECO:0000259" key="12">
    <source>
        <dbReference type="Pfam" id="PF13667"/>
    </source>
</evidence>
<dbReference type="Pfam" id="PF01964">
    <property type="entry name" value="ThiC_Rad_SAM"/>
    <property type="match status" value="1"/>
</dbReference>
<feature type="domain" description="ThiC-associated" evidence="12">
    <location>
        <begin position="47"/>
        <end position="127"/>
    </location>
</feature>
<gene>
    <name evidence="10 13" type="primary">thiC</name>
    <name evidence="13" type="ORF">KAT72_01845</name>
</gene>
<feature type="binding site" evidence="10">
    <location>
        <position position="317"/>
    </location>
    <ligand>
        <name>substrate</name>
    </ligand>
</feature>
<feature type="binding site" evidence="10">
    <location>
        <position position="609"/>
    </location>
    <ligand>
        <name>[4Fe-4S] cluster</name>
        <dbReference type="ChEBI" id="CHEBI:49883"/>
        <note>4Fe-4S-S-AdoMet</note>
    </ligand>
</feature>
<feature type="binding site" evidence="10">
    <location>
        <position position="457"/>
    </location>
    <ligand>
        <name>Zn(2+)</name>
        <dbReference type="ChEBI" id="CHEBI:29105"/>
    </ligand>
</feature>
<evidence type="ECO:0000256" key="8">
    <source>
        <dbReference type="ARBA" id="ARBA00023014"/>
    </source>
</evidence>
<accession>A0ABS5GL66</accession>
<evidence type="ECO:0000313" key="13">
    <source>
        <dbReference type="EMBL" id="MBR7627806.1"/>
    </source>
</evidence>
<dbReference type="PANTHER" id="PTHR30557:SF1">
    <property type="entry name" value="PHOSPHOMETHYLPYRIMIDINE SYNTHASE, CHLOROPLASTIC"/>
    <property type="match status" value="1"/>
</dbReference>
<keyword evidence="4 10" id="KW-0479">Metal-binding</keyword>
<dbReference type="Gene3D" id="3.20.20.540">
    <property type="entry name" value="Radical SAM ThiC family, central domain"/>
    <property type="match status" value="1"/>
</dbReference>
<feature type="binding site" evidence="10">
    <location>
        <position position="453"/>
    </location>
    <ligand>
        <name>substrate</name>
    </ligand>
</feature>
<dbReference type="InterPro" id="IPR002817">
    <property type="entry name" value="ThiC/BzaA/B"/>
</dbReference>
<dbReference type="Gene3D" id="6.10.250.620">
    <property type="match status" value="1"/>
</dbReference>
<organism evidence="13 14">
    <name type="scientific">Aeromonas popoffii</name>
    <dbReference type="NCBI Taxonomy" id="70856"/>
    <lineage>
        <taxon>Bacteria</taxon>
        <taxon>Pseudomonadati</taxon>
        <taxon>Pseudomonadota</taxon>
        <taxon>Gammaproteobacteria</taxon>
        <taxon>Aeromonadales</taxon>
        <taxon>Aeromonadaceae</taxon>
        <taxon>Aeromonas</taxon>
    </lineage>
</organism>
<evidence type="ECO:0000256" key="9">
    <source>
        <dbReference type="ARBA" id="ARBA00023239"/>
    </source>
</evidence>
<dbReference type="PANTHER" id="PTHR30557">
    <property type="entry name" value="THIAMINE BIOSYNTHESIS PROTEIN THIC"/>
    <property type="match status" value="1"/>
</dbReference>
<comment type="caution">
    <text evidence="13">The sequence shown here is derived from an EMBL/GenBank/DDBJ whole genome shotgun (WGS) entry which is preliminary data.</text>
</comment>
<keyword evidence="5 10" id="KW-0862">Zinc</keyword>
<feature type="binding site" evidence="10">
    <location>
        <position position="601"/>
    </location>
    <ligand>
        <name>[4Fe-4S] cluster</name>
        <dbReference type="ChEBI" id="CHEBI:49883"/>
        <note>4Fe-4S-S-AdoMet</note>
    </ligand>
</feature>
<dbReference type="SFLD" id="SFLDG01114">
    <property type="entry name" value="phosphomethylpyrimidine_syntha"/>
    <property type="match status" value="1"/>
</dbReference>
<feature type="binding site" evidence="10">
    <location>
        <position position="480"/>
    </location>
    <ligand>
        <name>substrate</name>
    </ligand>
</feature>
<dbReference type="NCBIfam" id="NF009895">
    <property type="entry name" value="PRK13352.1"/>
    <property type="match status" value="1"/>
</dbReference>
<comment type="function">
    <text evidence="1 10">Catalyzes the synthesis of the hydroxymethylpyrimidine phosphate (HMP-P) moiety of thiamine from aminoimidazole ribotide (AIR) in a radical S-adenosyl-L-methionine (SAM)-dependent reaction.</text>
</comment>
<dbReference type="GO" id="GO:0070284">
    <property type="term" value="F:phosphomethylpyrimidine synthase activity"/>
    <property type="evidence" value="ECO:0007669"/>
    <property type="project" value="UniProtKB-EC"/>
</dbReference>
<proteinExistence type="inferred from homology"/>
<dbReference type="NCBIfam" id="TIGR00190">
    <property type="entry name" value="thiC"/>
    <property type="match status" value="1"/>
</dbReference>
<feature type="region of interest" description="Disordered" evidence="11">
    <location>
        <begin position="1"/>
        <end position="33"/>
    </location>
</feature>
<feature type="binding site" evidence="10">
    <location>
        <position position="353"/>
    </location>
    <ligand>
        <name>substrate</name>
    </ligand>
</feature>
<dbReference type="SFLD" id="SFLDS00113">
    <property type="entry name" value="Radical_SAM_Phosphomethylpyrim"/>
    <property type="match status" value="1"/>
</dbReference>
<comment type="subunit">
    <text evidence="10">Homodimer.</text>
</comment>
<evidence type="ECO:0000256" key="1">
    <source>
        <dbReference type="ARBA" id="ARBA00003175"/>
    </source>
</evidence>
<feature type="binding site" evidence="10">
    <location>
        <position position="259"/>
    </location>
    <ligand>
        <name>substrate</name>
    </ligand>
</feature>
<sequence>MSTSVSSATEQAVSEQVVSEPRKPAPSRREQRASAQRFIDNLKGMAHPNSRRIFIEGSRPDIRVGLREIALADTLVGGSKEHPQFEANEPVPVYDTSGAYGDEHAVIDVRLGLPRLRQGWVLERGDTAALDDLSSAFTQERLADEGLDHLRFDNLPKPRRAKPGRRVTQLHYARQGLVTPEMEFIAIRENMGRERVRSELLLRQHPGQGFGARLPENITPEFVRDEVAAGRAIIPNNINHPETEPMIIGRNFLVKINANIGNSAVSSSIEEEVEKLVWSTRWGADTVMDLSTGRNIHETREWILRNSPVPIGTVPIYQALEKTNGIAEDLTWELFRDTLLEQAEQGVDYFTIHAGVLLRYVPMTAKRLTGIVSRGGSIMAKWCLSHHKENFLYQHFREICELCAAYDVALSLGDGLRPGSVYDANDEAQFAELRTLGELTKIAWEYDVQVMIEGPGHVPMHMIERNMTEQLEHCHEAPFYTLGPLTTDIAPGYDHFTSGIGAAMIGWYGCAMLCYVTPKEHLGLPNKEDVKQGLITYKIAAHAADLAKGHPGAQIRDNAMSKARFEFRWEDQFNLALDPETARAYHDETLPQESGKVAHFCSMCGPKFCSMKITQDVRDYAASLEAVEVTLVGMDGQQERVVAEVASGMARMAETFKETGGEIYHQAAVLKQAAGEEA</sequence>
<dbReference type="NCBIfam" id="NF006763">
    <property type="entry name" value="PRK09284.1"/>
    <property type="match status" value="1"/>
</dbReference>
<evidence type="ECO:0000256" key="6">
    <source>
        <dbReference type="ARBA" id="ARBA00022977"/>
    </source>
</evidence>
<dbReference type="HAMAP" id="MF_00089">
    <property type="entry name" value="ThiC"/>
    <property type="match status" value="1"/>
</dbReference>
<keyword evidence="3 10" id="KW-0949">S-adenosyl-L-methionine</keyword>
<evidence type="ECO:0000256" key="4">
    <source>
        <dbReference type="ARBA" id="ARBA00022723"/>
    </source>
</evidence>
<dbReference type="InterPro" id="IPR037509">
    <property type="entry name" value="ThiC"/>
</dbReference>
<keyword evidence="9 10" id="KW-0456">Lyase</keyword>
<dbReference type="Proteomes" id="UP000675653">
    <property type="component" value="Unassembled WGS sequence"/>
</dbReference>
<dbReference type="EMBL" id="JAGRZL010000008">
    <property type="protein sequence ID" value="MBR7627806.1"/>
    <property type="molecule type" value="Genomic_DNA"/>
</dbReference>
<comment type="cofactor">
    <cofactor evidence="10">
        <name>[4Fe-4S] cluster</name>
        <dbReference type="ChEBI" id="CHEBI:49883"/>
    </cofactor>
    <text evidence="10">Binds 1 [4Fe-4S] cluster per subunit. The cluster is coordinated with 3 cysteines and an exchangeable S-adenosyl-L-methionine.</text>
</comment>
<dbReference type="RefSeq" id="WP_212512565.1">
    <property type="nucleotide sequence ID" value="NZ_CAWQDX010000107.1"/>
</dbReference>
<dbReference type="InterPro" id="IPR038521">
    <property type="entry name" value="ThiC/Bza_core_dom"/>
</dbReference>
<feature type="binding site" evidence="10">
    <location>
        <begin position="373"/>
        <end position="375"/>
    </location>
    <ligand>
        <name>substrate</name>
    </ligand>
</feature>
<comment type="similarity">
    <text evidence="10">Belongs to the ThiC family.</text>
</comment>
<evidence type="ECO:0000256" key="7">
    <source>
        <dbReference type="ARBA" id="ARBA00023004"/>
    </source>
</evidence>
<feature type="compositionally biased region" description="Basic and acidic residues" evidence="11">
    <location>
        <begin position="20"/>
        <end position="32"/>
    </location>
</feature>
<keyword evidence="6 10" id="KW-0784">Thiamine biosynthesis</keyword>
<evidence type="ECO:0000313" key="14">
    <source>
        <dbReference type="Proteomes" id="UP000675653"/>
    </source>
</evidence>
<evidence type="ECO:0000256" key="11">
    <source>
        <dbReference type="SAM" id="MobiDB-lite"/>
    </source>
</evidence>
<feature type="binding site" evidence="10">
    <location>
        <position position="604"/>
    </location>
    <ligand>
        <name>[4Fe-4S] cluster</name>
        <dbReference type="ChEBI" id="CHEBI:49883"/>
        <note>4Fe-4S-S-AdoMet</note>
    </ligand>
</feature>
<keyword evidence="14" id="KW-1185">Reference proteome</keyword>
<feature type="binding site" evidence="10">
    <location>
        <begin position="414"/>
        <end position="417"/>
    </location>
    <ligand>
        <name>substrate</name>
    </ligand>
</feature>
<feature type="compositionally biased region" description="Polar residues" evidence="11">
    <location>
        <begin position="1"/>
        <end position="17"/>
    </location>
</feature>
<keyword evidence="7 10" id="KW-0408">Iron</keyword>
<protein>
    <recommendedName>
        <fullName evidence="10">Phosphomethylpyrimidine synthase</fullName>
        <ecNumber evidence="10">4.1.99.17</ecNumber>
    </recommendedName>
    <alternativeName>
        <fullName evidence="10">Hydroxymethylpyrimidine phosphate synthase</fullName>
        <shortName evidence="10">HMP-P synthase</shortName>
        <shortName evidence="10">HMP-phosphate synthase</shortName>
        <shortName evidence="10">HMPP synthase</shortName>
    </alternativeName>
    <alternativeName>
        <fullName evidence="10">Thiamine biosynthesis protein ThiC</fullName>
    </alternativeName>
</protein>
<evidence type="ECO:0000256" key="3">
    <source>
        <dbReference type="ARBA" id="ARBA00022691"/>
    </source>
</evidence>
<evidence type="ECO:0000256" key="10">
    <source>
        <dbReference type="HAMAP-Rule" id="MF_00089"/>
    </source>
</evidence>
<dbReference type="SFLD" id="SFLDF00407">
    <property type="entry name" value="phosphomethylpyrimidine_syntha"/>
    <property type="match status" value="1"/>
</dbReference>